<feature type="compositionally biased region" description="Low complexity" evidence="2">
    <location>
        <begin position="132"/>
        <end position="141"/>
    </location>
</feature>
<organism evidence="3 4">
    <name type="scientific">Astatotilapia calliptera</name>
    <name type="common">Eastern happy</name>
    <name type="synonym">Chromis callipterus</name>
    <dbReference type="NCBI Taxonomy" id="8154"/>
    <lineage>
        <taxon>Eukaryota</taxon>
        <taxon>Metazoa</taxon>
        <taxon>Chordata</taxon>
        <taxon>Craniata</taxon>
        <taxon>Vertebrata</taxon>
        <taxon>Euteleostomi</taxon>
        <taxon>Actinopterygii</taxon>
        <taxon>Neopterygii</taxon>
        <taxon>Teleostei</taxon>
        <taxon>Neoteleostei</taxon>
        <taxon>Acanthomorphata</taxon>
        <taxon>Ovalentaria</taxon>
        <taxon>Cichlomorphae</taxon>
        <taxon>Cichliformes</taxon>
        <taxon>Cichlidae</taxon>
        <taxon>African cichlids</taxon>
        <taxon>Pseudocrenilabrinae</taxon>
        <taxon>Haplochromini</taxon>
        <taxon>Astatotilapia</taxon>
    </lineage>
</organism>
<sequence length="851" mass="96843">FSSRSRSRSRSHSPSYRNYPSRDYQNNRGGFRGYNRGYRRPYHYRGRGRGYYQRGHYQNRGGGGYGYKGNWQGGGGGGGGWHDRHHDQDHHSHSPRRGRSRSRTPRKRSGSRSRSRYSDRSSSGRSRHSRRSSYSSRSRSSSPRHRSSKGKPSNKDAKDKPVESQVEKSTPEPDGSVIEKTSGGKWIDYDASPKPTSPETKKEDAPSGPEVKGPTSGGTMWKTISSASPPAKSPTKSGQTASFSGFGFFSKDDVKTTDKTVISAAFKKFMAENKNKKQAAEKENSREKEQITVDREQEKSGKTGELFNLSSFGDIKGDKTMPFFEAGEEEFLKSHGMKERDIEEDAEVKPALVARDMFGKWGDESSYSTSYPSIKEKVRVDPEDIDPIDDVEEELYRSRKHKKEEKSKKKEKKEKEKARRSLSPPTTSREKDRPLFPGAFPPREQSPAPRLFASKEDFELRIASLDELPSSSLSKDRHLPRELLNTTKKDPEFRSIFQHIQSTQLRRSPSELFAQHIVSIVHYIKAQHFHSSDMTLSERFAMYQRKAAEAEMMKPRKSPEIHRRIDVSPSAFKRHSHLFEDLEEASYKDPSKKFKGDVMDLRLDIERRKRFAGKERDFKREGARSPGGSQGLSRERSSEKSGKHHKKSKKGKKKRDRSPSSSSSSSSQSPYPPPFRGKEYMGEGMEHPEEGFSHTRYPPRDYAGPGDRGPRDYEGHGMERGRGRGFFPRVRGRGWSRGNYPGNNSNGNPANINPPVRPPDEEWDPEYTPKSRKYYLHDDRDGEKTWVDNRGRGRGSFPTRRGRFVYRKGGSSPKWTHDMYQGGEEGELADDSLEVDHKEAKGAGDAPSLKQ</sequence>
<feature type="compositionally biased region" description="Basic residues" evidence="2">
    <location>
        <begin position="642"/>
        <end position="656"/>
    </location>
</feature>
<feature type="compositionally biased region" description="Basic and acidic residues" evidence="2">
    <location>
        <begin position="272"/>
        <end position="302"/>
    </location>
</feature>
<feature type="compositionally biased region" description="Basic and acidic residues" evidence="2">
    <location>
        <begin position="676"/>
        <end position="693"/>
    </location>
</feature>
<feature type="compositionally biased region" description="Low complexity" evidence="2">
    <location>
        <begin position="659"/>
        <end position="669"/>
    </location>
</feature>
<dbReference type="GO" id="GO:0003712">
    <property type="term" value="F:transcription coregulator activity"/>
    <property type="evidence" value="ECO:0007669"/>
    <property type="project" value="TreeGrafter"/>
</dbReference>
<feature type="compositionally biased region" description="Basic residues" evidence="2">
    <location>
        <begin position="37"/>
        <end position="48"/>
    </location>
</feature>
<feature type="region of interest" description="Disordered" evidence="2">
    <location>
        <begin position="272"/>
        <end position="307"/>
    </location>
</feature>
<feature type="compositionally biased region" description="Basic and acidic residues" evidence="2">
    <location>
        <begin position="708"/>
        <end position="722"/>
    </location>
</feature>
<feature type="region of interest" description="Disordered" evidence="2">
    <location>
        <begin position="783"/>
        <end position="851"/>
    </location>
</feature>
<feature type="compositionally biased region" description="Basic and acidic residues" evidence="2">
    <location>
        <begin position="404"/>
        <end position="419"/>
    </location>
</feature>
<keyword evidence="4" id="KW-1185">Reference proteome</keyword>
<dbReference type="Bgee" id="ENSACLG00000004763">
    <property type="expression patterns" value="Expressed in anal fin and 8 other cell types or tissues"/>
</dbReference>
<protein>
    <recommendedName>
        <fullName evidence="5">Thyroid hormone receptor associated protein 3b</fullName>
    </recommendedName>
</protein>
<feature type="compositionally biased region" description="Basic and acidic residues" evidence="2">
    <location>
        <begin position="614"/>
        <end position="623"/>
    </location>
</feature>
<accession>A0A3P8NR18</accession>
<evidence type="ECO:0008006" key="5">
    <source>
        <dbReference type="Google" id="ProtNLM"/>
    </source>
</evidence>
<feature type="compositionally biased region" description="Basic and acidic residues" evidence="2">
    <location>
        <begin position="81"/>
        <end position="92"/>
    </location>
</feature>
<feature type="region of interest" description="Disordered" evidence="2">
    <location>
        <begin position="614"/>
        <end position="770"/>
    </location>
</feature>
<dbReference type="PANTHER" id="PTHR15268:SF16">
    <property type="entry name" value="THYROID HORMONE RECEPTOR-ASSOCIATED PROTEIN 3"/>
    <property type="match status" value="1"/>
</dbReference>
<evidence type="ECO:0000256" key="1">
    <source>
        <dbReference type="ARBA" id="ARBA00006481"/>
    </source>
</evidence>
<dbReference type="GO" id="GO:0016592">
    <property type="term" value="C:mediator complex"/>
    <property type="evidence" value="ECO:0007669"/>
    <property type="project" value="TreeGrafter"/>
</dbReference>
<dbReference type="Pfam" id="PF15440">
    <property type="entry name" value="THRAP3_BCLAF1"/>
    <property type="match status" value="1"/>
</dbReference>
<evidence type="ECO:0000256" key="2">
    <source>
        <dbReference type="SAM" id="MobiDB-lite"/>
    </source>
</evidence>
<dbReference type="GO" id="GO:0045944">
    <property type="term" value="P:positive regulation of transcription by RNA polymerase II"/>
    <property type="evidence" value="ECO:0007669"/>
    <property type="project" value="TreeGrafter"/>
</dbReference>
<reference evidence="3" key="3">
    <citation type="submission" date="2025-08" db="UniProtKB">
        <authorList>
            <consortium name="Ensembl"/>
        </authorList>
    </citation>
    <scope>IDENTIFICATION</scope>
</reference>
<dbReference type="PANTHER" id="PTHR15268">
    <property type="entry name" value="THRAP3/BCLAF1"/>
    <property type="match status" value="1"/>
</dbReference>
<evidence type="ECO:0000313" key="3">
    <source>
        <dbReference type="Ensembl" id="ENSACLP00000007174.2"/>
    </source>
</evidence>
<feature type="compositionally biased region" description="Basic residues" evidence="2">
    <location>
        <begin position="1"/>
        <end position="11"/>
    </location>
</feature>
<reference evidence="3 4" key="1">
    <citation type="submission" date="2018-05" db="EMBL/GenBank/DDBJ databases">
        <authorList>
            <person name="Datahose"/>
        </authorList>
    </citation>
    <scope>NUCLEOTIDE SEQUENCE</scope>
</reference>
<feature type="compositionally biased region" description="Low complexity" evidence="2">
    <location>
        <begin position="738"/>
        <end position="754"/>
    </location>
</feature>
<reference evidence="3" key="4">
    <citation type="submission" date="2025-09" db="UniProtKB">
        <authorList>
            <consortium name="Ensembl"/>
        </authorList>
    </citation>
    <scope>IDENTIFICATION</scope>
</reference>
<feature type="region of interest" description="Disordered" evidence="2">
    <location>
        <begin position="1"/>
        <end position="50"/>
    </location>
</feature>
<feature type="region of interest" description="Disordered" evidence="2">
    <location>
        <begin position="75"/>
        <end position="248"/>
    </location>
</feature>
<dbReference type="GO" id="GO:0003677">
    <property type="term" value="F:DNA binding"/>
    <property type="evidence" value="ECO:0007669"/>
    <property type="project" value="TreeGrafter"/>
</dbReference>
<evidence type="ECO:0000313" key="4">
    <source>
        <dbReference type="Proteomes" id="UP000265100"/>
    </source>
</evidence>
<comment type="similarity">
    <text evidence="1">Belongs to the BCLAF1/THRAP3 family.</text>
</comment>
<feature type="compositionally biased region" description="Low complexity" evidence="2">
    <location>
        <begin position="12"/>
        <end position="36"/>
    </location>
</feature>
<feature type="compositionally biased region" description="Basic and acidic residues" evidence="2">
    <location>
        <begin position="153"/>
        <end position="171"/>
    </location>
</feature>
<dbReference type="InterPro" id="IPR029199">
    <property type="entry name" value="THRAP3_BCLAF1"/>
</dbReference>
<name>A0A3P8NR18_ASTCA</name>
<feature type="compositionally biased region" description="Acidic residues" evidence="2">
    <location>
        <begin position="824"/>
        <end position="833"/>
    </location>
</feature>
<proteinExistence type="inferred from homology"/>
<feature type="region of interest" description="Disordered" evidence="2">
    <location>
        <begin position="359"/>
        <end position="449"/>
    </location>
</feature>
<dbReference type="AlphaFoldDB" id="A0A3P8NR18"/>
<reference evidence="4" key="2">
    <citation type="submission" date="2023-03" db="EMBL/GenBank/DDBJ databases">
        <authorList>
            <consortium name="Wellcome Sanger Institute Data Sharing"/>
        </authorList>
    </citation>
    <scope>NUCLEOTIDE SEQUENCE [LARGE SCALE GENOMIC DNA]</scope>
</reference>
<dbReference type="Proteomes" id="UP000265100">
    <property type="component" value="Chromosome 22"/>
</dbReference>
<dbReference type="Ensembl" id="ENSACLT00000007335.2">
    <property type="protein sequence ID" value="ENSACLP00000007174.2"/>
    <property type="gene ID" value="ENSACLG00000004763.2"/>
</dbReference>
<feature type="compositionally biased region" description="Low complexity" evidence="2">
    <location>
        <begin position="222"/>
        <end position="248"/>
    </location>
</feature>
<dbReference type="GeneTree" id="ENSGT00950000183163"/>
<feature type="compositionally biased region" description="Basic residues" evidence="2">
    <location>
        <begin position="93"/>
        <end position="115"/>
    </location>
</feature>
<feature type="compositionally biased region" description="Acidic residues" evidence="2">
    <location>
        <begin position="383"/>
        <end position="393"/>
    </location>
</feature>